<dbReference type="EMBL" id="JACVVK020000056">
    <property type="protein sequence ID" value="KAK7497675.1"/>
    <property type="molecule type" value="Genomic_DNA"/>
</dbReference>
<protein>
    <submittedName>
        <fullName evidence="1">Uncharacterized protein</fullName>
    </submittedName>
</protein>
<organism evidence="1 2">
    <name type="scientific">Batillaria attramentaria</name>
    <dbReference type="NCBI Taxonomy" id="370345"/>
    <lineage>
        <taxon>Eukaryota</taxon>
        <taxon>Metazoa</taxon>
        <taxon>Spiralia</taxon>
        <taxon>Lophotrochozoa</taxon>
        <taxon>Mollusca</taxon>
        <taxon>Gastropoda</taxon>
        <taxon>Caenogastropoda</taxon>
        <taxon>Sorbeoconcha</taxon>
        <taxon>Cerithioidea</taxon>
        <taxon>Batillariidae</taxon>
        <taxon>Batillaria</taxon>
    </lineage>
</organism>
<reference evidence="1 2" key="1">
    <citation type="journal article" date="2023" name="Sci. Data">
        <title>Genome assembly of the Korean intertidal mud-creeper Batillaria attramentaria.</title>
        <authorList>
            <person name="Patra A.K."/>
            <person name="Ho P.T."/>
            <person name="Jun S."/>
            <person name="Lee S.J."/>
            <person name="Kim Y."/>
            <person name="Won Y.J."/>
        </authorList>
    </citation>
    <scope>NUCLEOTIDE SEQUENCE [LARGE SCALE GENOMIC DNA]</scope>
    <source>
        <strain evidence="1">Wonlab-2016</strain>
    </source>
</reference>
<dbReference type="Proteomes" id="UP001519460">
    <property type="component" value="Unassembled WGS sequence"/>
</dbReference>
<dbReference type="AlphaFoldDB" id="A0ABD0LE14"/>
<gene>
    <name evidence="1" type="ORF">BaRGS_00011070</name>
</gene>
<evidence type="ECO:0000313" key="2">
    <source>
        <dbReference type="Proteomes" id="UP001519460"/>
    </source>
</evidence>
<keyword evidence="2" id="KW-1185">Reference proteome</keyword>
<name>A0ABD0LE14_9CAEN</name>
<evidence type="ECO:0000313" key="1">
    <source>
        <dbReference type="EMBL" id="KAK7497675.1"/>
    </source>
</evidence>
<comment type="caution">
    <text evidence="1">The sequence shown here is derived from an EMBL/GenBank/DDBJ whole genome shotgun (WGS) entry which is preliminary data.</text>
</comment>
<accession>A0ABD0LE14</accession>
<proteinExistence type="predicted"/>
<sequence>MVNADRCARICCYSEIDTALIAKWRDAEGWEPQIYISLYSSVVPGGNRGLWLSADLGGCQPASADLGLCWCTVSFGGSSLSWTVYQPSKPIFFISCFIQV</sequence>